<comment type="caution">
    <text evidence="2">The sequence shown here is derived from an EMBL/GenBank/DDBJ whole genome shotgun (WGS) entry which is preliminary data.</text>
</comment>
<evidence type="ECO:0000313" key="3">
    <source>
        <dbReference type="Proteomes" id="UP000177050"/>
    </source>
</evidence>
<dbReference type="AlphaFoldDB" id="A0A1F7L1W7"/>
<accession>A0A1F7L1W7</accession>
<feature type="transmembrane region" description="Helical" evidence="1">
    <location>
        <begin position="14"/>
        <end position="34"/>
    </location>
</feature>
<dbReference type="EMBL" id="MGBR01000001">
    <property type="protein sequence ID" value="OGK74101.1"/>
    <property type="molecule type" value="Genomic_DNA"/>
</dbReference>
<dbReference type="InterPro" id="IPR027417">
    <property type="entry name" value="P-loop_NTPase"/>
</dbReference>
<dbReference type="Gene3D" id="3.40.50.300">
    <property type="entry name" value="P-loop containing nucleotide triphosphate hydrolases"/>
    <property type="match status" value="1"/>
</dbReference>
<keyword evidence="1" id="KW-0472">Membrane</keyword>
<gene>
    <name evidence="2" type="ORF">A3K52_05005</name>
</gene>
<evidence type="ECO:0000313" key="2">
    <source>
        <dbReference type="EMBL" id="OGK74101.1"/>
    </source>
</evidence>
<name>A0A1F7L1W7_9BACT</name>
<reference evidence="2 3" key="1">
    <citation type="journal article" date="2016" name="Nat. Commun.">
        <title>Thousands of microbial genomes shed light on interconnected biogeochemical processes in an aquifer system.</title>
        <authorList>
            <person name="Anantharaman K."/>
            <person name="Brown C.T."/>
            <person name="Hug L.A."/>
            <person name="Sharon I."/>
            <person name="Castelle C.J."/>
            <person name="Probst A.J."/>
            <person name="Thomas B.C."/>
            <person name="Singh A."/>
            <person name="Wilkins M.J."/>
            <person name="Karaoz U."/>
            <person name="Brodie E.L."/>
            <person name="Williams K.H."/>
            <person name="Hubbard S.S."/>
            <person name="Banfield J.F."/>
        </authorList>
    </citation>
    <scope>NUCLEOTIDE SEQUENCE [LARGE SCALE GENOMIC DNA]</scope>
</reference>
<keyword evidence="1" id="KW-1133">Transmembrane helix</keyword>
<keyword evidence="1" id="KW-0812">Transmembrane</keyword>
<sequence length="275" mass="32574">MKHKSQTLLPQSEVILFIAGFYIRIIFEPFEFLYGQQQFMKDFLTMYAGFIIKGPIPKTDYLLRIIHAKNLITLFRKKENLEFILYVKNMKENRCTTFHHISSSQLQTLFRKILLALLAKHDGFLLHTSAVKINRLAYLFLGKPYAGKSTSMKLLKSSYPPLADDTGFIRKINNDYLFFQTPFVEKEHWIKKGWRGLALGKLCFLRKSKSFHLKKIADKHDVLHLLMRQFFTEQEHAKKQTDYLFDFVKGFDEFYILSFAKDKRKFIEFMTTHAI</sequence>
<organism evidence="2 3">
    <name type="scientific">Candidatus Roizmanbacteria bacterium RIFOXYD1_FULL_38_12</name>
    <dbReference type="NCBI Taxonomy" id="1802093"/>
    <lineage>
        <taxon>Bacteria</taxon>
        <taxon>Candidatus Roizmaniibacteriota</taxon>
    </lineage>
</organism>
<evidence type="ECO:0000256" key="1">
    <source>
        <dbReference type="SAM" id="Phobius"/>
    </source>
</evidence>
<dbReference type="Proteomes" id="UP000177050">
    <property type="component" value="Unassembled WGS sequence"/>
</dbReference>
<protein>
    <submittedName>
        <fullName evidence="2">Uncharacterized protein</fullName>
    </submittedName>
</protein>
<proteinExistence type="predicted"/>